<protein>
    <submittedName>
        <fullName evidence="1">Uncharacterized protein</fullName>
    </submittedName>
</protein>
<sequence length="77" mass="8902">MKAGLLLEEGLFISKNHIVSYSFSDDRVNLNMVNGDIIFIEIETDENKNLGLGTESLVIVPINEYHRIQRELNEYFE</sequence>
<organism evidence="1 2">
    <name type="scientific">Morganella morganii</name>
    <name type="common">Proteus morganii</name>
    <dbReference type="NCBI Taxonomy" id="582"/>
    <lineage>
        <taxon>Bacteria</taxon>
        <taxon>Pseudomonadati</taxon>
        <taxon>Pseudomonadota</taxon>
        <taxon>Gammaproteobacteria</taxon>
        <taxon>Enterobacterales</taxon>
        <taxon>Morganellaceae</taxon>
        <taxon>Morganella</taxon>
    </lineage>
</organism>
<proteinExistence type="predicted"/>
<dbReference type="PATRIC" id="fig|582.24.peg.6284"/>
<accession>A0A0D8L352</accession>
<dbReference type="AlphaFoldDB" id="A0A0D8L352"/>
<reference evidence="1 2" key="1">
    <citation type="submission" date="2015-02" db="EMBL/GenBank/DDBJ databases">
        <title>Whole genome shotgun sequencing of cultured foodborne pathogen.</title>
        <authorList>
            <person name="Timme R."/>
            <person name="Allard M.W."/>
            <person name="Strain E."/>
            <person name="Evans P.S."/>
            <person name="Brown E."/>
        </authorList>
    </citation>
    <scope>NUCLEOTIDE SEQUENCE [LARGE SCALE GENOMIC DNA]</scope>
    <source>
        <strain evidence="1 2">GCSL-TSO-24</strain>
    </source>
</reference>
<comment type="caution">
    <text evidence="1">The sequence shown here is derived from an EMBL/GenBank/DDBJ whole genome shotgun (WGS) entry which is preliminary data.</text>
</comment>
<dbReference type="EMBL" id="JZSH01000376">
    <property type="protein sequence ID" value="KJF76227.1"/>
    <property type="molecule type" value="Genomic_DNA"/>
</dbReference>
<evidence type="ECO:0000313" key="2">
    <source>
        <dbReference type="Proteomes" id="UP000032582"/>
    </source>
</evidence>
<name>A0A0D8L352_MORMO</name>
<gene>
    <name evidence="1" type="ORF">UA45_19735</name>
</gene>
<dbReference type="Proteomes" id="UP000032582">
    <property type="component" value="Unassembled WGS sequence"/>
</dbReference>
<evidence type="ECO:0000313" key="1">
    <source>
        <dbReference type="EMBL" id="KJF76227.1"/>
    </source>
</evidence>